<evidence type="ECO:0000256" key="6">
    <source>
        <dbReference type="ARBA" id="ARBA00023077"/>
    </source>
</evidence>
<keyword evidence="6" id="KW-0798">TonB box</keyword>
<dbReference type="PANTHER" id="PTHR30069:SF29">
    <property type="entry name" value="HEMOGLOBIN AND HEMOGLOBIN-HAPTOGLOBIN-BINDING PROTEIN 1-RELATED"/>
    <property type="match status" value="1"/>
</dbReference>
<evidence type="ECO:0000256" key="9">
    <source>
        <dbReference type="ARBA" id="ARBA00023237"/>
    </source>
</evidence>
<feature type="chain" id="PRO_5001987048" evidence="10">
    <location>
        <begin position="24"/>
        <end position="734"/>
    </location>
</feature>
<dbReference type="InterPro" id="IPR036942">
    <property type="entry name" value="Beta-barrel_TonB_sf"/>
</dbReference>
<dbReference type="SUPFAM" id="SSF56935">
    <property type="entry name" value="Porins"/>
    <property type="match status" value="1"/>
</dbReference>
<evidence type="ECO:0000256" key="3">
    <source>
        <dbReference type="ARBA" id="ARBA00022452"/>
    </source>
</evidence>
<dbReference type="Pfam" id="PF00593">
    <property type="entry name" value="TonB_dep_Rec_b-barrel"/>
    <property type="match status" value="1"/>
</dbReference>
<dbReference type="EMBL" id="JQJD01000047">
    <property type="protein sequence ID" value="KGN79704.1"/>
    <property type="molecule type" value="Genomic_DNA"/>
</dbReference>
<proteinExistence type="predicted"/>
<keyword evidence="9" id="KW-0998">Cell outer membrane</keyword>
<evidence type="ECO:0000256" key="10">
    <source>
        <dbReference type="SAM" id="SignalP"/>
    </source>
</evidence>
<evidence type="ECO:0000313" key="12">
    <source>
        <dbReference type="EMBL" id="KGN79704.1"/>
    </source>
</evidence>
<dbReference type="Gene3D" id="2.40.170.20">
    <property type="entry name" value="TonB-dependent receptor, beta-barrel domain"/>
    <property type="match status" value="1"/>
</dbReference>
<organism evidence="12 13">
    <name type="scientific">Porphyromonas cangingivalis</name>
    <dbReference type="NCBI Taxonomy" id="36874"/>
    <lineage>
        <taxon>Bacteria</taxon>
        <taxon>Pseudomonadati</taxon>
        <taxon>Bacteroidota</taxon>
        <taxon>Bacteroidia</taxon>
        <taxon>Bacteroidales</taxon>
        <taxon>Porphyromonadaceae</taxon>
        <taxon>Porphyromonas</taxon>
    </lineage>
</organism>
<feature type="domain" description="TonB-dependent receptor-like beta-barrel" evidence="11">
    <location>
        <begin position="347"/>
        <end position="679"/>
    </location>
</feature>
<dbReference type="InterPro" id="IPR000531">
    <property type="entry name" value="Beta-barrel_TonB"/>
</dbReference>
<dbReference type="RefSeq" id="WP_036851979.1">
    <property type="nucleotide sequence ID" value="NZ_JQJD01000047.1"/>
</dbReference>
<accession>A0A0A2ETN5</accession>
<evidence type="ECO:0000313" key="13">
    <source>
        <dbReference type="Proteomes" id="UP000030125"/>
    </source>
</evidence>
<evidence type="ECO:0000256" key="8">
    <source>
        <dbReference type="ARBA" id="ARBA00023170"/>
    </source>
</evidence>
<dbReference type="GO" id="GO:0044718">
    <property type="term" value="P:siderophore transmembrane transport"/>
    <property type="evidence" value="ECO:0007669"/>
    <property type="project" value="TreeGrafter"/>
</dbReference>
<dbReference type="InterPro" id="IPR039426">
    <property type="entry name" value="TonB-dep_rcpt-like"/>
</dbReference>
<evidence type="ECO:0000256" key="4">
    <source>
        <dbReference type="ARBA" id="ARBA00022692"/>
    </source>
</evidence>
<dbReference type="GO" id="GO:0015344">
    <property type="term" value="F:siderophore uptake transmembrane transporter activity"/>
    <property type="evidence" value="ECO:0007669"/>
    <property type="project" value="TreeGrafter"/>
</dbReference>
<protein>
    <submittedName>
        <fullName evidence="12">Collagen-binding protein</fullName>
    </submittedName>
</protein>
<evidence type="ECO:0000256" key="7">
    <source>
        <dbReference type="ARBA" id="ARBA00023136"/>
    </source>
</evidence>
<keyword evidence="7" id="KW-0472">Membrane</keyword>
<dbReference type="GO" id="GO:0009279">
    <property type="term" value="C:cell outer membrane"/>
    <property type="evidence" value="ECO:0007669"/>
    <property type="project" value="UniProtKB-SubCell"/>
</dbReference>
<gene>
    <name evidence="12" type="ORF">HQ35_06770</name>
</gene>
<evidence type="ECO:0000256" key="2">
    <source>
        <dbReference type="ARBA" id="ARBA00022448"/>
    </source>
</evidence>
<feature type="signal peptide" evidence="10">
    <location>
        <begin position="1"/>
        <end position="23"/>
    </location>
</feature>
<keyword evidence="2" id="KW-0813">Transport</keyword>
<evidence type="ECO:0000256" key="5">
    <source>
        <dbReference type="ARBA" id="ARBA00022729"/>
    </source>
</evidence>
<dbReference type="OrthoDB" id="1075473at2"/>
<keyword evidence="8" id="KW-0675">Receptor</keyword>
<reference evidence="12 13" key="1">
    <citation type="submission" date="2014-08" db="EMBL/GenBank/DDBJ databases">
        <title>Porphyromonas cangingivalis strain:COT-109_OH1386 Genome sequencing.</title>
        <authorList>
            <person name="Wallis C."/>
            <person name="Deusch O."/>
            <person name="O'Flynn C."/>
            <person name="Davis I."/>
            <person name="Jospin G."/>
            <person name="Darling A.E."/>
            <person name="Coil D.A."/>
            <person name="Alexiev A."/>
            <person name="Horsfall A."/>
            <person name="Kirkwood N."/>
            <person name="Harris S."/>
            <person name="Eisen J.A."/>
        </authorList>
    </citation>
    <scope>NUCLEOTIDE SEQUENCE [LARGE SCALE GENOMIC DNA]</scope>
    <source>
        <strain evidence="13">COT-109 OH1386</strain>
    </source>
</reference>
<keyword evidence="13" id="KW-1185">Reference proteome</keyword>
<name>A0A0A2ETN5_PORCN</name>
<keyword evidence="4" id="KW-0812">Transmembrane</keyword>
<keyword evidence="5 10" id="KW-0732">Signal</keyword>
<keyword evidence="3" id="KW-1134">Transmembrane beta strand</keyword>
<dbReference type="Proteomes" id="UP000030125">
    <property type="component" value="Unassembled WGS sequence"/>
</dbReference>
<keyword evidence="12" id="KW-0176">Collagen</keyword>
<evidence type="ECO:0000259" key="11">
    <source>
        <dbReference type="Pfam" id="PF00593"/>
    </source>
</evidence>
<evidence type="ECO:0000256" key="1">
    <source>
        <dbReference type="ARBA" id="ARBA00004571"/>
    </source>
</evidence>
<sequence>MKVKRILILSISVLLMVSLSSFAQTRLSGKVSDRVGKSIPFANVYPLGSFDGTLADSLGRFDFTTKVNFPIKLIAGHRNYEPDTIVIRGAEQTKTIIFRLRPFNTRRLQEVVVSASSMRIGDRKGQVIMKPLDVYTNPAGGGDLSMALRQMPGLQDVGTEEGFFVRGGSGSETTISIEGIRVKRFYDKNNLNAPSRSRFETGMFRGLSLATGGYSAGKQGGLSGLLELQLAGKQSSLVSVGLSPLFASVGAGYLTPGKCFYIEQNITVSNPEVVKLFLKPEYKFPKTNANLVYTNRLVWTPSDRDNIRALVLVKRDLSSIQGPIPSHMGNSSVHYDGANSYVFGMCGWTHALKDGKTSTHLSIGGSRDDNSLDIDHKPATTPLANIKTREGDTQVRLRLNSRISQIRLATGVDYTFTHAIIKHSRAQPLSPLSEHEVGLWGEALIPLGDRCSIETGLRTEYSDLCHSAIFLPRIALAMRLHSTGTLSLDMGRYAALGDYYVRYGILPKRREQAYQANLTYEWRPSQHHLLRFQLYDKEYKSMTLIDPLHHTNHEGKGYSRGFDAFWKATGLVPNIEHWISYTYTDAKRSWLRVHSLERPDFVATHTASAVIKYWCKPISSLFNLSLSYRTGMRYQDPNEKSPLYYNKETPGVFSMSASYNYPFMIKKITGVVVLSVQNLFNSDPTYGYLFSKTPDSSGVYPSVRLSTPYRQFYLLGIFFNIGIDRRKEIMNTNL</sequence>
<comment type="caution">
    <text evidence="12">The sequence shown here is derived from an EMBL/GenBank/DDBJ whole genome shotgun (WGS) entry which is preliminary data.</text>
</comment>
<dbReference type="AlphaFoldDB" id="A0A0A2ETN5"/>
<dbReference type="PANTHER" id="PTHR30069">
    <property type="entry name" value="TONB-DEPENDENT OUTER MEMBRANE RECEPTOR"/>
    <property type="match status" value="1"/>
</dbReference>
<comment type="subcellular location">
    <subcellularLocation>
        <location evidence="1">Cell outer membrane</location>
        <topology evidence="1">Multi-pass membrane protein</topology>
    </subcellularLocation>
</comment>